<name>A0A024B1Y4_9CAUD</name>
<dbReference type="RefSeq" id="YP_009036128.1">
    <property type="nucleotide sequence ID" value="NC_024211.1"/>
</dbReference>
<dbReference type="Proteomes" id="UP000026906">
    <property type="component" value="Segment"/>
</dbReference>
<reference evidence="2" key="1">
    <citation type="submission" date="2014-09" db="EMBL/GenBank/DDBJ databases">
        <authorList>
            <person name="Sauder A.B."/>
            <person name="McKenzie Q.R."/>
            <person name="Temple L.M."/>
            <person name="Alexis B.K."/>
            <person name="Al-Atrache Z."/>
            <person name="Lewis L.O."/>
            <person name="Loesser-Casey K.E."/>
            <person name="Mitchell K.J."/>
        </authorList>
    </citation>
    <scope>NUCLEOTIDE SEQUENCE [LARGE SCALE GENOMIC DNA]</scope>
</reference>
<dbReference type="EMBL" id="KJ489401">
    <property type="protein sequence ID" value="AHZ10639.1"/>
    <property type="molecule type" value="Genomic_DNA"/>
</dbReference>
<evidence type="ECO:0000313" key="2">
    <source>
        <dbReference type="Proteomes" id="UP000026906"/>
    </source>
</evidence>
<dbReference type="GeneID" id="19525766"/>
<sequence>MSKTFEEDMISLYLWTDRRAAGGLTKDQVNYVLREFKRAVEDKFPMEIARYKEETK</sequence>
<evidence type="ECO:0000313" key="1">
    <source>
        <dbReference type="EMBL" id="AHZ10639.1"/>
    </source>
</evidence>
<accession>A0A024B1Y4</accession>
<dbReference type="KEGG" id="vg:19525766"/>
<protein>
    <submittedName>
        <fullName evidence="1">Uncharacterized protein</fullName>
    </submittedName>
</protein>
<keyword evidence="2" id="KW-1185">Reference proteome</keyword>
<proteinExistence type="predicted"/>
<organism evidence="1 2">
    <name type="scientific">Bacillus phage Megatron</name>
    <dbReference type="NCBI Taxonomy" id="1486661"/>
    <lineage>
        <taxon>Viruses</taxon>
        <taxon>Duplodnaviria</taxon>
        <taxon>Heunggongvirae</taxon>
        <taxon>Uroviricota</taxon>
        <taxon>Caudoviricetes</taxon>
        <taxon>Herelleviridae</taxon>
        <taxon>Bastillevirinae</taxon>
        <taxon>Wphvirus</taxon>
        <taxon>Wphvirus megatron</taxon>
    </lineage>
</organism>